<dbReference type="PANTHER" id="PTHR11328:SF24">
    <property type="entry name" value="MAJOR FACILITATOR SUPERFAMILY (MFS) PROFILE DOMAIN-CONTAINING PROTEIN"/>
    <property type="match status" value="1"/>
</dbReference>
<comment type="caution">
    <text evidence="2">The sequence shown here is derived from an EMBL/GenBank/DDBJ whole genome shotgun (WGS) entry which is preliminary data.</text>
</comment>
<keyword evidence="1" id="KW-1133">Transmembrane helix</keyword>
<dbReference type="OrthoDB" id="9764596at2"/>
<dbReference type="SUPFAM" id="SSF103473">
    <property type="entry name" value="MFS general substrate transporter"/>
    <property type="match status" value="1"/>
</dbReference>
<dbReference type="GO" id="GO:0008643">
    <property type="term" value="P:carbohydrate transport"/>
    <property type="evidence" value="ECO:0007669"/>
    <property type="project" value="InterPro"/>
</dbReference>
<dbReference type="PANTHER" id="PTHR11328">
    <property type="entry name" value="MAJOR FACILITATOR SUPERFAMILY DOMAIN-CONTAINING PROTEIN"/>
    <property type="match status" value="1"/>
</dbReference>
<feature type="transmembrane region" description="Helical" evidence="1">
    <location>
        <begin position="12"/>
        <end position="36"/>
    </location>
</feature>
<proteinExistence type="predicted"/>
<dbReference type="NCBIfam" id="TIGR00792">
    <property type="entry name" value="gph"/>
    <property type="match status" value="1"/>
</dbReference>
<accession>R2V6B9</accession>
<reference evidence="2 4" key="1">
    <citation type="submission" date="2013-02" db="EMBL/GenBank/DDBJ databases">
        <title>The Genome Sequence of Enterococcus gilvus ATCC BAA-350.</title>
        <authorList>
            <consortium name="The Broad Institute Genome Sequencing Platform"/>
            <consortium name="The Broad Institute Genome Sequencing Center for Infectious Disease"/>
            <person name="Earl A.M."/>
            <person name="Gilmore M.S."/>
            <person name="Lebreton F."/>
            <person name="Walker B."/>
            <person name="Young S.K."/>
            <person name="Zeng Q."/>
            <person name="Gargeya S."/>
            <person name="Fitzgerald M."/>
            <person name="Haas B."/>
            <person name="Abouelleil A."/>
            <person name="Alvarado L."/>
            <person name="Arachchi H.M."/>
            <person name="Berlin A.M."/>
            <person name="Chapman S.B."/>
            <person name="Dewar J."/>
            <person name="Goldberg J."/>
            <person name="Griggs A."/>
            <person name="Gujja S."/>
            <person name="Hansen M."/>
            <person name="Howarth C."/>
            <person name="Imamovic A."/>
            <person name="Larimer J."/>
            <person name="McCowan C."/>
            <person name="Murphy C."/>
            <person name="Neiman D."/>
            <person name="Pearson M."/>
            <person name="Priest M."/>
            <person name="Roberts A."/>
            <person name="Saif S."/>
            <person name="Shea T."/>
            <person name="Sisk P."/>
            <person name="Sykes S."/>
            <person name="Wortman J."/>
            <person name="Nusbaum C."/>
            <person name="Birren B."/>
        </authorList>
    </citation>
    <scope>NUCLEOTIDE SEQUENCE [LARGE SCALE GENOMIC DNA]</scope>
    <source>
        <strain evidence="2 4">ATCC BAA-350</strain>
    </source>
</reference>
<dbReference type="PATRIC" id="fig|1158614.3.peg.3964"/>
<feature type="transmembrane region" description="Helical" evidence="1">
    <location>
        <begin position="82"/>
        <end position="105"/>
    </location>
</feature>
<dbReference type="AlphaFoldDB" id="R2V6B9"/>
<gene>
    <name evidence="3" type="ORF">I592_04109</name>
    <name evidence="2" type="ORF">UKC_03973</name>
</gene>
<evidence type="ECO:0000256" key="1">
    <source>
        <dbReference type="SAM" id="Phobius"/>
    </source>
</evidence>
<feature type="transmembrane region" description="Helical" evidence="1">
    <location>
        <begin position="178"/>
        <end position="201"/>
    </location>
</feature>
<evidence type="ECO:0000313" key="3">
    <source>
        <dbReference type="EMBL" id="EOW77589.1"/>
    </source>
</evidence>
<dbReference type="EMBL" id="ASWH01000004">
    <property type="protein sequence ID" value="EOW77589.1"/>
    <property type="molecule type" value="Genomic_DNA"/>
</dbReference>
<dbReference type="Proteomes" id="UP000014160">
    <property type="component" value="Unassembled WGS sequence"/>
</dbReference>
<feature type="transmembrane region" description="Helical" evidence="1">
    <location>
        <begin position="229"/>
        <end position="258"/>
    </location>
</feature>
<feature type="transmembrane region" description="Helical" evidence="1">
    <location>
        <begin position="317"/>
        <end position="338"/>
    </location>
</feature>
<reference evidence="3 5" key="2">
    <citation type="submission" date="2013-03" db="EMBL/GenBank/DDBJ databases">
        <title>The Genome Sequence of Enterococcus gilvus ATCC BAA-350 (PacBio/Illumina hybrid assembly).</title>
        <authorList>
            <consortium name="The Broad Institute Genomics Platform"/>
            <consortium name="The Broad Institute Genome Sequencing Center for Infectious Disease"/>
            <person name="Earl A."/>
            <person name="Russ C."/>
            <person name="Gilmore M."/>
            <person name="Surin D."/>
            <person name="Walker B."/>
            <person name="Young S."/>
            <person name="Zeng Q."/>
            <person name="Gargeya S."/>
            <person name="Fitzgerald M."/>
            <person name="Haas B."/>
            <person name="Abouelleil A."/>
            <person name="Allen A.W."/>
            <person name="Alvarado L."/>
            <person name="Arachchi H.M."/>
            <person name="Berlin A.M."/>
            <person name="Chapman S.B."/>
            <person name="Gainer-Dewar J."/>
            <person name="Goldberg J."/>
            <person name="Griggs A."/>
            <person name="Gujja S."/>
            <person name="Hansen M."/>
            <person name="Howarth C."/>
            <person name="Imamovic A."/>
            <person name="Ireland A."/>
            <person name="Larimer J."/>
            <person name="McCowan C."/>
            <person name="Murphy C."/>
            <person name="Pearson M."/>
            <person name="Poon T.W."/>
            <person name="Priest M."/>
            <person name="Roberts A."/>
            <person name="Saif S."/>
            <person name="Shea T."/>
            <person name="Sisk P."/>
            <person name="Sykes S."/>
            <person name="Wortman J."/>
            <person name="Nusbaum C."/>
            <person name="Birren B."/>
        </authorList>
    </citation>
    <scope>NUCLEOTIDE SEQUENCE [LARGE SCALE GENOMIC DNA]</scope>
    <source>
        <strain evidence="3 5">ATCC BAA-350</strain>
    </source>
</reference>
<organism evidence="2 4">
    <name type="scientific">Enterococcus gilvus ATCC BAA-350</name>
    <dbReference type="NCBI Taxonomy" id="1158614"/>
    <lineage>
        <taxon>Bacteria</taxon>
        <taxon>Bacillati</taxon>
        <taxon>Bacillota</taxon>
        <taxon>Bacilli</taxon>
        <taxon>Lactobacillales</taxon>
        <taxon>Enterococcaceae</taxon>
        <taxon>Enterococcus</taxon>
    </lineage>
</organism>
<sequence>MKMKNVTFKEKTGLFLVFAGNAPMMGLLSSFFLIYYTTVVGLNPAALGTLFLISKVVDGISDPMMGFFLDKLPITKYGKFRPMLVLGTIICVINYILLWFGAVWFPGAKYVVVYVTYLLLGWTFDCMDITKNSLIPVMSADANERNGLALTGSLGGLFCGAVLGIAAPLIVAEATLENYYILIFGSMFFVLICSILGALLVKERVAFEGSAEERYSFKDMLKFFRYRPVWSFFVMSLVIGVASSIGGGVGTFFFTYIIGDMTKLSFVTVISLITSLVGMIIAPAIANRLGKKKVFLIAIAIAVSTSLIRLLDVESMLLLYISTFFGGVAGGATGPLLISMQADNTSYVQKKTGARAEAAIASLTSFIGKMAQGIGGAIPGYILALFGFVGGAGIQPDSVKTGIILCAIIAPAVINTIGAILFHINYRFED</sequence>
<dbReference type="RefSeq" id="WP_010782294.1">
    <property type="nucleotide sequence ID" value="NZ_KB946876.1"/>
</dbReference>
<dbReference type="InterPro" id="IPR036259">
    <property type="entry name" value="MFS_trans_sf"/>
</dbReference>
<dbReference type="InterPro" id="IPR001927">
    <property type="entry name" value="Na/Gal_symport"/>
</dbReference>
<name>R2V6B9_9ENTE</name>
<feature type="transmembrane region" description="Helical" evidence="1">
    <location>
        <begin position="148"/>
        <end position="172"/>
    </location>
</feature>
<keyword evidence="1" id="KW-0472">Membrane</keyword>
<dbReference type="Proteomes" id="UP000013750">
    <property type="component" value="Unassembled WGS sequence"/>
</dbReference>
<dbReference type="GO" id="GO:0006814">
    <property type="term" value="P:sodium ion transport"/>
    <property type="evidence" value="ECO:0007669"/>
    <property type="project" value="InterPro"/>
</dbReference>
<dbReference type="InterPro" id="IPR039672">
    <property type="entry name" value="MFS_2"/>
</dbReference>
<dbReference type="Gene3D" id="1.20.1250.20">
    <property type="entry name" value="MFS general substrate transporter like domains"/>
    <property type="match status" value="2"/>
</dbReference>
<dbReference type="eggNOG" id="COG2211">
    <property type="taxonomic scope" value="Bacteria"/>
</dbReference>
<dbReference type="GO" id="GO:0015293">
    <property type="term" value="F:symporter activity"/>
    <property type="evidence" value="ECO:0007669"/>
    <property type="project" value="InterPro"/>
</dbReference>
<dbReference type="HOGENOM" id="CLU_027408_6_1_9"/>
<evidence type="ECO:0000313" key="5">
    <source>
        <dbReference type="Proteomes" id="UP000014160"/>
    </source>
</evidence>
<feature type="transmembrane region" description="Helical" evidence="1">
    <location>
        <begin position="294"/>
        <end position="311"/>
    </location>
</feature>
<dbReference type="Pfam" id="PF13347">
    <property type="entry name" value="MFS_2"/>
    <property type="match status" value="1"/>
</dbReference>
<dbReference type="EMBL" id="AJDQ01000014">
    <property type="protein sequence ID" value="EOI53241.1"/>
    <property type="molecule type" value="Genomic_DNA"/>
</dbReference>
<keyword evidence="1" id="KW-0812">Transmembrane</keyword>
<evidence type="ECO:0000313" key="4">
    <source>
        <dbReference type="Proteomes" id="UP000013750"/>
    </source>
</evidence>
<feature type="transmembrane region" description="Helical" evidence="1">
    <location>
        <begin position="402"/>
        <end position="424"/>
    </location>
</feature>
<feature type="transmembrane region" description="Helical" evidence="1">
    <location>
        <begin position="264"/>
        <end position="282"/>
    </location>
</feature>
<dbReference type="GO" id="GO:0005886">
    <property type="term" value="C:plasma membrane"/>
    <property type="evidence" value="ECO:0007669"/>
    <property type="project" value="TreeGrafter"/>
</dbReference>
<protein>
    <submittedName>
        <fullName evidence="2">Sugar (Glycoside-Pentoside-Hexuronide) transporter</fullName>
    </submittedName>
</protein>
<keyword evidence="5" id="KW-1185">Reference proteome</keyword>
<evidence type="ECO:0000313" key="2">
    <source>
        <dbReference type="EMBL" id="EOI53241.1"/>
    </source>
</evidence>